<dbReference type="Proteomes" id="UP000248889">
    <property type="component" value="Unassembled WGS sequence"/>
</dbReference>
<evidence type="ECO:0000313" key="3">
    <source>
        <dbReference type="EMBL" id="RAG85667.1"/>
    </source>
</evidence>
<keyword evidence="1" id="KW-0472">Membrane</keyword>
<name>A0A2X0ILX8_9ACTN</name>
<dbReference type="AlphaFoldDB" id="A0A2X0ILX8"/>
<reference evidence="3 4" key="1">
    <citation type="submission" date="2018-06" db="EMBL/GenBank/DDBJ databases">
        <title>Streptacidiphilus pinicola sp. nov., isolated from pine grove soil.</title>
        <authorList>
            <person name="Roh S.G."/>
            <person name="Park S."/>
            <person name="Kim M.-K."/>
            <person name="Yun B.-R."/>
            <person name="Park J."/>
            <person name="Kim M.J."/>
            <person name="Kim Y.S."/>
            <person name="Kim S.B."/>
        </authorList>
    </citation>
    <scope>NUCLEOTIDE SEQUENCE [LARGE SCALE GENOMIC DNA]</scope>
    <source>
        <strain evidence="3 4">MMS16-CNU450</strain>
    </source>
</reference>
<organism evidence="3 4">
    <name type="scientific">Streptacidiphilus pinicola</name>
    <dbReference type="NCBI Taxonomy" id="2219663"/>
    <lineage>
        <taxon>Bacteria</taxon>
        <taxon>Bacillati</taxon>
        <taxon>Actinomycetota</taxon>
        <taxon>Actinomycetes</taxon>
        <taxon>Kitasatosporales</taxon>
        <taxon>Streptomycetaceae</taxon>
        <taxon>Streptacidiphilus</taxon>
    </lineage>
</organism>
<proteinExistence type="predicted"/>
<keyword evidence="4" id="KW-1185">Reference proteome</keyword>
<keyword evidence="1" id="KW-0812">Transmembrane</keyword>
<evidence type="ECO:0000259" key="2">
    <source>
        <dbReference type="Pfam" id="PF23636"/>
    </source>
</evidence>
<feature type="transmembrane region" description="Helical" evidence="1">
    <location>
        <begin position="66"/>
        <end position="82"/>
    </location>
</feature>
<sequence length="113" mass="12453">MLLLINGTLGILQGASAVSKDKIYIATARYVYQFDLTGWGWVQIALGAVAIVVGVGLLADQTWARWAGIVVAALSLVGQFLWLPYYPFWAIVVMAIDLFVIWGLTRPSMVRDH</sequence>
<dbReference type="EMBL" id="QKYN01000038">
    <property type="protein sequence ID" value="RAG85667.1"/>
    <property type="molecule type" value="Genomic_DNA"/>
</dbReference>
<evidence type="ECO:0000256" key="1">
    <source>
        <dbReference type="SAM" id="Phobius"/>
    </source>
</evidence>
<feature type="domain" description="DUF7144" evidence="2">
    <location>
        <begin position="1"/>
        <end position="106"/>
    </location>
</feature>
<gene>
    <name evidence="3" type="ORF">DN069_10485</name>
</gene>
<dbReference type="InterPro" id="IPR055568">
    <property type="entry name" value="DUF7144"/>
</dbReference>
<comment type="caution">
    <text evidence="3">The sequence shown here is derived from an EMBL/GenBank/DDBJ whole genome shotgun (WGS) entry which is preliminary data.</text>
</comment>
<keyword evidence="1" id="KW-1133">Transmembrane helix</keyword>
<feature type="transmembrane region" description="Helical" evidence="1">
    <location>
        <begin position="41"/>
        <end position="59"/>
    </location>
</feature>
<feature type="transmembrane region" description="Helical" evidence="1">
    <location>
        <begin position="88"/>
        <end position="105"/>
    </location>
</feature>
<evidence type="ECO:0000313" key="4">
    <source>
        <dbReference type="Proteomes" id="UP000248889"/>
    </source>
</evidence>
<accession>A0A2X0ILX8</accession>
<dbReference type="Pfam" id="PF23636">
    <property type="entry name" value="DUF7144"/>
    <property type="match status" value="1"/>
</dbReference>
<protein>
    <recommendedName>
        <fullName evidence="2">DUF7144 domain-containing protein</fullName>
    </recommendedName>
</protein>